<organism evidence="2 3">
    <name type="scientific">Roseiconus lacunae</name>
    <dbReference type="NCBI Taxonomy" id="2605694"/>
    <lineage>
        <taxon>Bacteria</taxon>
        <taxon>Pseudomonadati</taxon>
        <taxon>Planctomycetota</taxon>
        <taxon>Planctomycetia</taxon>
        <taxon>Pirellulales</taxon>
        <taxon>Pirellulaceae</taxon>
        <taxon>Roseiconus</taxon>
    </lineage>
</organism>
<evidence type="ECO:0000313" key="2">
    <source>
        <dbReference type="EMBL" id="MDM4013930.1"/>
    </source>
</evidence>
<name>A0ABT7PBQ6_9BACT</name>
<dbReference type="EMBL" id="JASZZN010000001">
    <property type="protein sequence ID" value="MDM4013930.1"/>
    <property type="molecule type" value="Genomic_DNA"/>
</dbReference>
<dbReference type="Proteomes" id="UP001239462">
    <property type="component" value="Unassembled WGS sequence"/>
</dbReference>
<proteinExistence type="predicted"/>
<gene>
    <name evidence="2" type="ORF">QTN89_00715</name>
</gene>
<reference evidence="2 3" key="1">
    <citation type="submission" date="2023-06" db="EMBL/GenBank/DDBJ databases">
        <title>Roseiconus lacunae JC819 isolated from Gulf of Mannar region, Tamil Nadu.</title>
        <authorList>
            <person name="Pk S."/>
            <person name="Ch S."/>
            <person name="Ch V.R."/>
        </authorList>
    </citation>
    <scope>NUCLEOTIDE SEQUENCE [LARGE SCALE GENOMIC DNA]</scope>
    <source>
        <strain evidence="2 3">JC819</strain>
    </source>
</reference>
<protein>
    <submittedName>
        <fullName evidence="2">Type I restriction-modification enzyme R subunit C-terminal domain-containing protein</fullName>
    </submittedName>
</protein>
<dbReference type="InterPro" id="IPR013670">
    <property type="entry name" value="EcoEI_R_C_dom"/>
</dbReference>
<dbReference type="Pfam" id="PF08463">
    <property type="entry name" value="EcoEI_R_C"/>
    <property type="match status" value="1"/>
</dbReference>
<feature type="domain" description="EcoEI R protein C-terminal" evidence="1">
    <location>
        <begin position="2"/>
        <end position="67"/>
    </location>
</feature>
<evidence type="ECO:0000259" key="1">
    <source>
        <dbReference type="Pfam" id="PF08463"/>
    </source>
</evidence>
<comment type="caution">
    <text evidence="2">The sequence shown here is derived from an EMBL/GenBank/DDBJ whole genome shotgun (WGS) entry which is preliminary data.</text>
</comment>
<sequence>MLASHSWTGPQRKWLQRIGKQFRENTLVDRDSIDQGQFREHGGFNRLNKVFDGKLAELLAEFTDEIWNAAA</sequence>
<keyword evidence="3" id="KW-1185">Reference proteome</keyword>
<dbReference type="RefSeq" id="WP_289161653.1">
    <property type="nucleotide sequence ID" value="NZ_JASZZN010000001.1"/>
</dbReference>
<accession>A0ABT7PBQ6</accession>
<evidence type="ECO:0000313" key="3">
    <source>
        <dbReference type="Proteomes" id="UP001239462"/>
    </source>
</evidence>